<evidence type="ECO:0000313" key="2">
    <source>
        <dbReference type="Proteomes" id="UP001176941"/>
    </source>
</evidence>
<protein>
    <submittedName>
        <fullName evidence="1">Uncharacterized protein</fullName>
    </submittedName>
</protein>
<reference evidence="1" key="1">
    <citation type="submission" date="2023-04" db="EMBL/GenBank/DDBJ databases">
        <authorList>
            <consortium name="ELIXIR-Norway"/>
        </authorList>
    </citation>
    <scope>NUCLEOTIDE SEQUENCE [LARGE SCALE GENOMIC DNA]</scope>
</reference>
<evidence type="ECO:0000313" key="1">
    <source>
        <dbReference type="EMBL" id="CAI9160059.1"/>
    </source>
</evidence>
<proteinExistence type="predicted"/>
<gene>
    <name evidence="1" type="ORF">MRATA1EN1_LOCUS9021</name>
</gene>
<dbReference type="EMBL" id="OX459938">
    <property type="protein sequence ID" value="CAI9160059.1"/>
    <property type="molecule type" value="Genomic_DNA"/>
</dbReference>
<sequence length="112" mass="12441">MPSLQRQKLRASSTDRPQVPKEDIILSQILHTAGENDCWAEGGEGLESLLDSFSFPKLCHDFAQPISLQRPGLLSHGMNSISVGHLAHCFLLSHLLRAPRVYHYIVNTGPEI</sequence>
<accession>A0ABN8YF67</accession>
<name>A0ABN8YF67_RANTA</name>
<keyword evidence="2" id="KW-1185">Reference proteome</keyword>
<dbReference type="Proteomes" id="UP001176941">
    <property type="component" value="Chromosome 2"/>
</dbReference>
<organism evidence="1 2">
    <name type="scientific">Rangifer tarandus platyrhynchus</name>
    <name type="common">Svalbard reindeer</name>
    <dbReference type="NCBI Taxonomy" id="3082113"/>
    <lineage>
        <taxon>Eukaryota</taxon>
        <taxon>Metazoa</taxon>
        <taxon>Chordata</taxon>
        <taxon>Craniata</taxon>
        <taxon>Vertebrata</taxon>
        <taxon>Euteleostomi</taxon>
        <taxon>Mammalia</taxon>
        <taxon>Eutheria</taxon>
        <taxon>Laurasiatheria</taxon>
        <taxon>Artiodactyla</taxon>
        <taxon>Ruminantia</taxon>
        <taxon>Pecora</taxon>
        <taxon>Cervidae</taxon>
        <taxon>Odocoileinae</taxon>
        <taxon>Rangifer</taxon>
    </lineage>
</organism>